<feature type="compositionally biased region" description="Basic residues" evidence="1">
    <location>
        <begin position="99"/>
        <end position="115"/>
    </location>
</feature>
<dbReference type="AlphaFoldDB" id="A0AAD5Q6C4"/>
<feature type="compositionally biased region" description="Basic and acidic residues" evidence="1">
    <location>
        <begin position="116"/>
        <end position="130"/>
    </location>
</feature>
<dbReference type="EMBL" id="JAKCXM010000561">
    <property type="protein sequence ID" value="KAJ0392867.1"/>
    <property type="molecule type" value="Genomic_DNA"/>
</dbReference>
<evidence type="ECO:0000313" key="3">
    <source>
        <dbReference type="Proteomes" id="UP001209570"/>
    </source>
</evidence>
<dbReference type="Proteomes" id="UP001209570">
    <property type="component" value="Unassembled WGS sequence"/>
</dbReference>
<organism evidence="2 3">
    <name type="scientific">Pythium insidiosum</name>
    <name type="common">Pythiosis disease agent</name>
    <dbReference type="NCBI Taxonomy" id="114742"/>
    <lineage>
        <taxon>Eukaryota</taxon>
        <taxon>Sar</taxon>
        <taxon>Stramenopiles</taxon>
        <taxon>Oomycota</taxon>
        <taxon>Peronosporomycetes</taxon>
        <taxon>Pythiales</taxon>
        <taxon>Pythiaceae</taxon>
        <taxon>Pythium</taxon>
    </lineage>
</organism>
<sequence>MASARPLRRVPWPALPPVELGDSTPWLLLQSSPKYEDEKPISDATATSPYAARRSPTTRVPLSPAQRAAKRMLKLRDEMEQLQVDDSPEPVPLSNPRPQSKKVNGRAERPKRKRQNRDASKNPSDGAREHVRLQRWLEMNGDYDRCSSDEDVCFSSEMQARVSNVMHATLGAGLWRDVVASSIAAEMTSESVFGGTVATRRSECPVEPKTRSAEPVATRVGNQLNAEPKANAQALAAIAALSAEIREDAEHCVAMGRVTDALETLQRGIDTLLHGVHLDEPPTRSFDYSAEAHTLAARIQRQYRSRHRRRVQNILQIQQTWRRVCRRRRRQQRRALCQASALRIHRFYRHARLDRSARIIQRCLRLFRQFKAFFRLRYAVVLVLARERRRVAAVASRQRVRRHVWRKLQAVMALSAIAQRRRLATTILQATWRGWHARRGYAAVLDAVAREEIARQHGEDAFVAPRLAVAMSWISAFFHETRAGRSLVWWRMAAPWVRYWRLQRRWQHVDRERRVAVVCGLFAEHDDVALHRWTWLALLAVLLRGTPNSHNVVRCARPLQELRRDRVAMDPTSLTIRLEEIEASLATAPKASRALELLLDAAQSCGPEATSTLVPLELITQFSAPLTRTEVHPLLHDLELQPMGSIGSSLDEADTR</sequence>
<comment type="caution">
    <text evidence="2">The sequence shown here is derived from an EMBL/GenBank/DDBJ whole genome shotgun (WGS) entry which is preliminary data.</text>
</comment>
<protein>
    <submittedName>
        <fullName evidence="2">Uncharacterized protein</fullName>
    </submittedName>
</protein>
<proteinExistence type="predicted"/>
<dbReference type="InterPro" id="IPR000048">
    <property type="entry name" value="IQ_motif_EF-hand-BS"/>
</dbReference>
<name>A0AAD5Q6C4_PYTIN</name>
<dbReference type="SMART" id="SM00015">
    <property type="entry name" value="IQ"/>
    <property type="match status" value="2"/>
</dbReference>
<evidence type="ECO:0000256" key="1">
    <source>
        <dbReference type="SAM" id="MobiDB-lite"/>
    </source>
</evidence>
<dbReference type="PROSITE" id="PS50096">
    <property type="entry name" value="IQ"/>
    <property type="match status" value="1"/>
</dbReference>
<keyword evidence="3" id="KW-1185">Reference proteome</keyword>
<gene>
    <name evidence="2" type="ORF">P43SY_001504</name>
</gene>
<reference evidence="2" key="1">
    <citation type="submission" date="2021-12" db="EMBL/GenBank/DDBJ databases">
        <title>Prjna785345.</title>
        <authorList>
            <person name="Rujirawat T."/>
            <person name="Krajaejun T."/>
        </authorList>
    </citation>
    <scope>NUCLEOTIDE SEQUENCE</scope>
    <source>
        <strain evidence="2">Pi057C3</strain>
    </source>
</reference>
<accession>A0AAD5Q6C4</accession>
<feature type="region of interest" description="Disordered" evidence="1">
    <location>
        <begin position="1"/>
        <end position="130"/>
    </location>
</feature>
<evidence type="ECO:0000313" key="2">
    <source>
        <dbReference type="EMBL" id="KAJ0392867.1"/>
    </source>
</evidence>